<dbReference type="EMBL" id="JAOPGA020000904">
    <property type="protein sequence ID" value="KAL0482900.1"/>
    <property type="molecule type" value="Genomic_DNA"/>
</dbReference>
<evidence type="ECO:0000313" key="5">
    <source>
        <dbReference type="Proteomes" id="UP001431209"/>
    </source>
</evidence>
<evidence type="ECO:0000313" key="4">
    <source>
        <dbReference type="EMBL" id="KAL0482900.1"/>
    </source>
</evidence>
<dbReference type="AlphaFoldDB" id="A0AAW2Z0F2"/>
<reference evidence="4 5" key="1">
    <citation type="submission" date="2024-03" db="EMBL/GenBank/DDBJ databases">
        <title>The Acrasis kona genome and developmental transcriptomes reveal deep origins of eukaryotic multicellular pathways.</title>
        <authorList>
            <person name="Sheikh S."/>
            <person name="Fu C.-J."/>
            <person name="Brown M.W."/>
            <person name="Baldauf S.L."/>
        </authorList>
    </citation>
    <scope>NUCLEOTIDE SEQUENCE [LARGE SCALE GENOMIC DNA]</scope>
    <source>
        <strain evidence="4 5">ATCC MYA-3509</strain>
    </source>
</reference>
<keyword evidence="5" id="KW-1185">Reference proteome</keyword>
<evidence type="ECO:0000256" key="2">
    <source>
        <dbReference type="ARBA" id="ARBA00038334"/>
    </source>
</evidence>
<keyword evidence="1 4" id="KW-0378">Hydrolase</keyword>
<dbReference type="InterPro" id="IPR029058">
    <property type="entry name" value="AB_hydrolase_fold"/>
</dbReference>
<dbReference type="InterPro" id="IPR000639">
    <property type="entry name" value="Epox_hydrolase-like"/>
</dbReference>
<organism evidence="4 5">
    <name type="scientific">Acrasis kona</name>
    <dbReference type="NCBI Taxonomy" id="1008807"/>
    <lineage>
        <taxon>Eukaryota</taxon>
        <taxon>Discoba</taxon>
        <taxon>Heterolobosea</taxon>
        <taxon>Tetramitia</taxon>
        <taxon>Eutetramitia</taxon>
        <taxon>Acrasidae</taxon>
        <taxon>Acrasis</taxon>
    </lineage>
</organism>
<dbReference type="SUPFAM" id="SSF53474">
    <property type="entry name" value="alpha/beta-Hydrolases"/>
    <property type="match status" value="1"/>
</dbReference>
<proteinExistence type="inferred from homology"/>
<comment type="caution">
    <text evidence="4">The sequence shown here is derived from an EMBL/GenBank/DDBJ whole genome shotgun (WGS) entry which is preliminary data.</text>
</comment>
<dbReference type="PANTHER" id="PTHR43329">
    <property type="entry name" value="EPOXIDE HYDROLASE"/>
    <property type="match status" value="1"/>
</dbReference>
<comment type="similarity">
    <text evidence="2">Belongs to the AB hydrolase superfamily. Epoxide hydrolase family.</text>
</comment>
<dbReference type="PRINTS" id="PR00111">
    <property type="entry name" value="ABHYDROLASE"/>
</dbReference>
<feature type="domain" description="AB hydrolase-1" evidence="3">
    <location>
        <begin position="32"/>
        <end position="307"/>
    </location>
</feature>
<evidence type="ECO:0000256" key="1">
    <source>
        <dbReference type="ARBA" id="ARBA00022801"/>
    </source>
</evidence>
<accession>A0AAW2Z0F2</accession>
<sequence>MIERYSYSYESLEINEGFISYKKYAPVVSKATVIMVHGFPDYSYTWRHQILPIVSNGFTVITPDLPGFGSSQFDASVLSNFGLKFTTTCFVKIMDHEKVEKAVFIGHDWGGAVIWSMYLFHPERVQALASLCTAFSPTKTKFIPLDDLVKLIPQFKYQLYFADKKLGAREELLQNVERFFKLMFIRSDSKAQVKFFSNKKQMLPDYNIDIKASDLIVSEDELEEYVKTFKKTTFDAPLNWYATREINWRDETEKLSGNKQRVVVPSLMITAGKDKVLTREMSLGMDKYFDKLSRHHVEEAGHWCHVEQKEEVNRVIVDWLNTLNSTRSKL</sequence>
<dbReference type="PRINTS" id="PR00412">
    <property type="entry name" value="EPOXHYDRLASE"/>
</dbReference>
<gene>
    <name evidence="4" type="ORF">AKO1_014152</name>
</gene>
<dbReference type="InterPro" id="IPR000073">
    <property type="entry name" value="AB_hydrolase_1"/>
</dbReference>
<dbReference type="Proteomes" id="UP001431209">
    <property type="component" value="Unassembled WGS sequence"/>
</dbReference>
<evidence type="ECO:0000259" key="3">
    <source>
        <dbReference type="Pfam" id="PF00561"/>
    </source>
</evidence>
<dbReference type="GO" id="GO:0016787">
    <property type="term" value="F:hydrolase activity"/>
    <property type="evidence" value="ECO:0007669"/>
    <property type="project" value="UniProtKB-KW"/>
</dbReference>
<protein>
    <submittedName>
        <fullName evidence="4">Bifunctional epoxide hydrolase</fullName>
    </submittedName>
</protein>
<dbReference type="Gene3D" id="3.40.50.1820">
    <property type="entry name" value="alpha/beta hydrolase"/>
    <property type="match status" value="1"/>
</dbReference>
<name>A0AAW2Z0F2_9EUKA</name>
<dbReference type="Pfam" id="PF00561">
    <property type="entry name" value="Abhydrolase_1"/>
    <property type="match status" value="1"/>
</dbReference>